<feature type="domain" description="Recombinase zinc beta ribbon" evidence="1">
    <location>
        <begin position="2"/>
        <end position="48"/>
    </location>
</feature>
<reference evidence="2 4" key="1">
    <citation type="submission" date="2020-06" db="EMBL/GenBank/DDBJ databases">
        <title>Anoxygenic phototrophic Chloroflexota member uses a Type I reaction center.</title>
        <authorList>
            <person name="Tsuji J.M."/>
            <person name="Shaw N.A."/>
            <person name="Nagashima S."/>
            <person name="Venkiteswaran J."/>
            <person name="Schiff S.L."/>
            <person name="Hanada S."/>
            <person name="Tank M."/>
            <person name="Neufeld J.D."/>
        </authorList>
    </citation>
    <scope>NUCLEOTIDE SEQUENCE [LARGE SCALE GENOMIC DNA]</scope>
    <source>
        <strain evidence="2">L227-S17</strain>
    </source>
</reference>
<accession>A0A8T7LUJ0</accession>
<dbReference type="EMBL" id="JACATZ010000001">
    <property type="protein sequence ID" value="NWJ45708.1"/>
    <property type="molecule type" value="Genomic_DNA"/>
</dbReference>
<protein>
    <recommendedName>
        <fullName evidence="1">Recombinase zinc beta ribbon domain-containing protein</fullName>
    </recommendedName>
</protein>
<dbReference type="InterPro" id="IPR025827">
    <property type="entry name" value="Zn_ribbon_recom_dom"/>
</dbReference>
<proteinExistence type="predicted"/>
<dbReference type="AlphaFoldDB" id="A0A8T7LUJ0"/>
<evidence type="ECO:0000259" key="1">
    <source>
        <dbReference type="Pfam" id="PF13408"/>
    </source>
</evidence>
<dbReference type="Proteomes" id="UP000521676">
    <property type="component" value="Unassembled WGS sequence"/>
</dbReference>
<evidence type="ECO:0000313" key="3">
    <source>
        <dbReference type="EMBL" id="NWJ49181.1"/>
    </source>
</evidence>
<organism evidence="2 4">
    <name type="scientific">Candidatus Chlorohelix allophototropha</name>
    <dbReference type="NCBI Taxonomy" id="3003348"/>
    <lineage>
        <taxon>Bacteria</taxon>
        <taxon>Bacillati</taxon>
        <taxon>Chloroflexota</taxon>
        <taxon>Chloroflexia</taxon>
        <taxon>Candidatus Chloroheliales</taxon>
        <taxon>Candidatus Chloroheliaceae</taxon>
        <taxon>Candidatus Chlorohelix</taxon>
    </lineage>
</organism>
<evidence type="ECO:0000313" key="2">
    <source>
        <dbReference type="EMBL" id="NWJ45708.1"/>
    </source>
</evidence>
<dbReference type="Pfam" id="PF13408">
    <property type="entry name" value="Zn_ribbon_recom"/>
    <property type="match status" value="1"/>
</dbReference>
<comment type="caution">
    <text evidence="2">The sequence shown here is derived from an EMBL/GenBank/DDBJ whole genome shotgun (WGS) entry which is preliminary data.</text>
</comment>
<evidence type="ECO:0000313" key="4">
    <source>
        <dbReference type="Proteomes" id="UP000521676"/>
    </source>
</evidence>
<dbReference type="EMBL" id="JACATZ010000018">
    <property type="protein sequence ID" value="NWJ49181.1"/>
    <property type="molecule type" value="Genomic_DNA"/>
</dbReference>
<sequence>MCGKCGARMRVSYKDAPRYLCDRKFKNMVDRICLSVSAAAVEEVVVQAFFEAIRPAQLDALEAVLVAQEKERRELFRHWDEKLKRAQYGVQLAERQYSLVDPENRLVAGELEKRWENALIALKEIQEGYRRFETAHYPVTLPTELKEQFRRISESLPELWQSGQLDNAQKKDLLRSLVAKVIVDRVKSDTLELRVVWISGHYTKLEVNPPIHRTRDLGEYEELAERLQVLWKEGLTEQEIAEQVSREGYRSARSKNVSAATVRDIRLQYLKQHPEELNLKTMRLGNYLPVQELAVREGFKVDWVYRQIANKRIKPEYLKKHPRRHSYLIQDNAELIAQLRQYWQRKEDWLAKRNSQI</sequence>
<name>A0A8T7LUJ0_9CHLR</name>
<gene>
    <name evidence="2" type="ORF">HXX08_07495</name>
    <name evidence="3" type="ORF">HXX08_25265</name>
</gene>